<dbReference type="PANTHER" id="PTHR43050">
    <property type="entry name" value="SERINE / THREONINE RACEMASE FAMILY MEMBER"/>
    <property type="match status" value="1"/>
</dbReference>
<dbReference type="GO" id="GO:0005524">
    <property type="term" value="F:ATP binding"/>
    <property type="evidence" value="ECO:0007669"/>
    <property type="project" value="TreeGrafter"/>
</dbReference>
<reference evidence="6" key="2">
    <citation type="submission" date="2021-01" db="EMBL/GenBank/DDBJ databases">
        <authorList>
            <person name="Hahn C.R."/>
            <person name="Youssef N.H."/>
            <person name="Elshahed M."/>
        </authorList>
    </citation>
    <scope>NUCLEOTIDE SEQUENCE</scope>
    <source>
        <strain evidence="6">Zod_Metabat.24</strain>
    </source>
</reference>
<dbReference type="Gene3D" id="3.40.50.1100">
    <property type="match status" value="2"/>
</dbReference>
<dbReference type="Pfam" id="PF00291">
    <property type="entry name" value="PALP"/>
    <property type="match status" value="1"/>
</dbReference>
<name>A0A9D8KES7_9DELT</name>
<proteinExistence type="inferred from homology"/>
<sequence length="317" mass="33905">MVTIKDVREAAGRIDPHINRTPVVTSRTVNEKLGASLYFKCESFQRAGSFKIRGAFSAISLLNEEEKTRGVVAHSSGNHAQAVALATRLLGVKSTVVMPKGSPDVKVAATRGYGAEIVFSENSEGARIAETERLIEEHGYTLVHPYDNDNVIAGAGTAALELLEEVKGIEVLIAPVGGGGLLSGTSISAKGIDENIEVYAAEPARADDAFRSIVAGHIVKNERPPDTIADGLRTSLCERTFEIIRENVSGIVTVSEMEIVEAMRFLWERMKLVVEPSGAVSAAALLSGKIDVMDRMVGVIISGGNVDLERFFSALKV</sequence>
<keyword evidence="4" id="KW-0456">Lyase</keyword>
<accession>A0A9D8KES7</accession>
<dbReference type="EMBL" id="JAFGIX010000027">
    <property type="protein sequence ID" value="MBN1572727.1"/>
    <property type="molecule type" value="Genomic_DNA"/>
</dbReference>
<dbReference type="GO" id="GO:0018114">
    <property type="term" value="F:threonine racemase activity"/>
    <property type="evidence" value="ECO:0007669"/>
    <property type="project" value="TreeGrafter"/>
</dbReference>
<dbReference type="GO" id="GO:0030170">
    <property type="term" value="F:pyridoxal phosphate binding"/>
    <property type="evidence" value="ECO:0007669"/>
    <property type="project" value="TreeGrafter"/>
</dbReference>
<evidence type="ECO:0000313" key="6">
    <source>
        <dbReference type="EMBL" id="MBN1572727.1"/>
    </source>
</evidence>
<evidence type="ECO:0000256" key="2">
    <source>
        <dbReference type="ARBA" id="ARBA00010869"/>
    </source>
</evidence>
<dbReference type="GO" id="GO:0000287">
    <property type="term" value="F:magnesium ion binding"/>
    <property type="evidence" value="ECO:0007669"/>
    <property type="project" value="TreeGrafter"/>
</dbReference>
<evidence type="ECO:0000313" key="7">
    <source>
        <dbReference type="Proteomes" id="UP000809273"/>
    </source>
</evidence>
<evidence type="ECO:0000259" key="5">
    <source>
        <dbReference type="Pfam" id="PF00291"/>
    </source>
</evidence>
<comment type="caution">
    <text evidence="6">The sequence shown here is derived from an EMBL/GenBank/DDBJ whole genome shotgun (WGS) entry which is preliminary data.</text>
</comment>
<comment type="cofactor">
    <cofactor evidence="1">
        <name>pyridoxal 5'-phosphate</name>
        <dbReference type="ChEBI" id="CHEBI:597326"/>
    </cofactor>
</comment>
<dbReference type="FunFam" id="3.40.50.1100:FF:000005">
    <property type="entry name" value="Threonine dehydratase catabolic"/>
    <property type="match status" value="1"/>
</dbReference>
<dbReference type="AlphaFoldDB" id="A0A9D8KES7"/>
<dbReference type="InterPro" id="IPR001926">
    <property type="entry name" value="TrpB-like_PALP"/>
</dbReference>
<dbReference type="Proteomes" id="UP000809273">
    <property type="component" value="Unassembled WGS sequence"/>
</dbReference>
<protein>
    <submittedName>
        <fullName evidence="6">Pyridoxal-phosphate dependent enzyme</fullName>
    </submittedName>
</protein>
<evidence type="ECO:0000256" key="1">
    <source>
        <dbReference type="ARBA" id="ARBA00001933"/>
    </source>
</evidence>
<dbReference type="CDD" id="cd01562">
    <property type="entry name" value="Thr-dehyd"/>
    <property type="match status" value="1"/>
</dbReference>
<evidence type="ECO:0000256" key="3">
    <source>
        <dbReference type="ARBA" id="ARBA00022898"/>
    </source>
</evidence>
<dbReference type="InterPro" id="IPR036052">
    <property type="entry name" value="TrpB-like_PALP_sf"/>
</dbReference>
<organism evidence="6 7">
    <name type="scientific">Candidatus Zymogenus saltonus</name>
    <dbReference type="NCBI Taxonomy" id="2844893"/>
    <lineage>
        <taxon>Bacteria</taxon>
        <taxon>Deltaproteobacteria</taxon>
        <taxon>Candidatus Zymogenia</taxon>
        <taxon>Candidatus Zymogeniales</taxon>
        <taxon>Candidatus Zymogenaceae</taxon>
        <taxon>Candidatus Zymogenus</taxon>
    </lineage>
</organism>
<comment type="similarity">
    <text evidence="2">Belongs to the serine/threonine dehydratase family.</text>
</comment>
<dbReference type="FunFam" id="3.40.50.1100:FF:000007">
    <property type="entry name" value="L-threonine dehydratase catabolic TdcB"/>
    <property type="match status" value="1"/>
</dbReference>
<reference evidence="6" key="1">
    <citation type="journal article" date="2021" name="Environ. Microbiol.">
        <title>Genomic characterization of three novel Desulfobacterota classes expand the metabolic and phylogenetic diversity of the phylum.</title>
        <authorList>
            <person name="Murphy C.L."/>
            <person name="Biggerstaff J."/>
            <person name="Eichhorn A."/>
            <person name="Ewing E."/>
            <person name="Shahan R."/>
            <person name="Soriano D."/>
            <person name="Stewart S."/>
            <person name="VanMol K."/>
            <person name="Walker R."/>
            <person name="Walters P."/>
            <person name="Elshahed M.S."/>
            <person name="Youssef N.H."/>
        </authorList>
    </citation>
    <scope>NUCLEOTIDE SEQUENCE</scope>
    <source>
        <strain evidence="6">Zod_Metabat.24</strain>
    </source>
</reference>
<feature type="domain" description="Tryptophan synthase beta chain-like PALP" evidence="5">
    <location>
        <begin position="14"/>
        <end position="301"/>
    </location>
</feature>
<dbReference type="GO" id="GO:0030378">
    <property type="term" value="F:serine racemase activity"/>
    <property type="evidence" value="ECO:0007669"/>
    <property type="project" value="TreeGrafter"/>
</dbReference>
<keyword evidence="3" id="KW-0663">Pyridoxal phosphate</keyword>
<dbReference type="SUPFAM" id="SSF53686">
    <property type="entry name" value="Tryptophan synthase beta subunit-like PLP-dependent enzymes"/>
    <property type="match status" value="1"/>
</dbReference>
<evidence type="ECO:0000256" key="4">
    <source>
        <dbReference type="ARBA" id="ARBA00023239"/>
    </source>
</evidence>
<dbReference type="GO" id="GO:0070179">
    <property type="term" value="P:D-serine biosynthetic process"/>
    <property type="evidence" value="ECO:0007669"/>
    <property type="project" value="TreeGrafter"/>
</dbReference>
<dbReference type="GO" id="GO:0003941">
    <property type="term" value="F:L-serine ammonia-lyase activity"/>
    <property type="evidence" value="ECO:0007669"/>
    <property type="project" value="TreeGrafter"/>
</dbReference>
<gene>
    <name evidence="6" type="ORF">JW984_05955</name>
</gene>
<dbReference type="PANTHER" id="PTHR43050:SF1">
    <property type="entry name" value="SERINE RACEMASE"/>
    <property type="match status" value="1"/>
</dbReference>